<name>A0A6G1GIP0_9PEZI</name>
<proteinExistence type="predicted"/>
<feature type="region of interest" description="Disordered" evidence="2">
    <location>
        <begin position="161"/>
        <end position="417"/>
    </location>
</feature>
<dbReference type="EMBL" id="ML977221">
    <property type="protein sequence ID" value="KAF1980781.1"/>
    <property type="molecule type" value="Genomic_DNA"/>
</dbReference>
<accession>A0A6G1GIP0</accession>
<feature type="coiled-coil region" evidence="1">
    <location>
        <begin position="913"/>
        <end position="1053"/>
    </location>
</feature>
<feature type="compositionally biased region" description="Polar residues" evidence="2">
    <location>
        <begin position="396"/>
        <end position="405"/>
    </location>
</feature>
<sequence>MLSLTGEWTAGESRDSRRERFGRTRRRTCPVRSQMSGRSLALRAWLGRGKCPFCAFLANCEMFTRKRRVGCQCHSPPQVVSASSRKSQLLPLVQCFCCSSRPAKRNNSPSSSISSFWPSTAPSQSAPSSSPSLLAAASSRRKPSLAHLAVTPFAGIRAQTTLTSSPTASPSSPSSVRRKPLPPNASPVATRFSSGEHKASPRLLNNVQRSFSLDSPSPHPTPAQHRLLTPIPSGIRDTFLPRDLDRNPHGSSPLFPNSRPQSSRLSSSIQYGRSVRLSLEDAPFPQPGSRPHLVRGQTSYHTARDSISELSDPSDPSEPAHDADQSQTNVEPSRTPTMSSFTSAKHTTGSHLLDGNIDNYRDEPQFARRPSSPGQALSNFFGWNNNKSPDSPAMDSPTTTFSERSVSPGMPSPLYAHARQKPLPEQPNQRNNRLAPSALVIPNGNVSNNGFPSTPGTPQFPGSPITRARVQDLQQELREVGEELANSIRREMELEDELERYKADISVNLDANKRTSDYYSDSGTSSVRYPVGDTDHKIEELERLRRKVEQDKAQLKVDMAYRLQEEMKRRTLAEEQVEALEQRLSAQVHSLGDNERTKDLDRRLAEERQAKSNYEDLLAAMREETTQLRNERDNLKDEIVPQLRARVEGLEAEAVDTQKLTYDNSRMQQEILALKADNFDSIAEDDQETFAPFAPGIGISRSMSLARTGGGRMNRSNTLTQSGLGRSNSTAGKSGLARSGSVKEKPEVLSEKVKDIEAQRDALHKALKLLLDRSKADARKHAKEMRALQRERDQALTLTPRRTTFHKEVTFLRDEIKQLRRRADDALNQKWQCEKGLGGLKQDLDRAKQETGSLRDLLTEHEIFVPESQSLYGEVKNSMASLDKSYRELQTTHVLSIARLQEMEAEGSFDAMSAEAERTMLLLKQSISDAETERDFAQREAEEYRRQARQLRQSEVDHLTREQSLASQLYASASRMDELASQVQQQLQSNKLLREKLADAIGRGERDQRVSASRIRDMQGKLRELEDQLMAAQQHSEEAIAAHEAEVKDLNETHTDQLSRMKTGLLSPTKYAPTHSPLSPLFSTRSPKLDVTTSGMGVSMEEATRTAVLEKKVSELERALRDADEEMGEVVGRMNMAQIEVAELQAQRDEATMRTRKLQASIVAEREKVKALMG</sequence>
<feature type="coiled-coil region" evidence="1">
    <location>
        <begin position="470"/>
        <end position="504"/>
    </location>
</feature>
<feature type="compositionally biased region" description="Polar residues" evidence="2">
    <location>
        <begin position="372"/>
        <end position="389"/>
    </location>
</feature>
<evidence type="ECO:0000313" key="4">
    <source>
        <dbReference type="EMBL" id="KAF1980781.1"/>
    </source>
</evidence>
<feature type="compositionally biased region" description="Low complexity" evidence="2">
    <location>
        <begin position="161"/>
        <end position="175"/>
    </location>
</feature>
<dbReference type="PANTHER" id="PTHR23159:SF31">
    <property type="entry name" value="CENTROSOME-ASSOCIATED PROTEIN CEP250 ISOFORM X1"/>
    <property type="match status" value="1"/>
</dbReference>
<dbReference type="Pfam" id="PF24554">
    <property type="entry name" value="DUF7603"/>
    <property type="match status" value="1"/>
</dbReference>
<feature type="domain" description="DUF7603" evidence="3">
    <location>
        <begin position="920"/>
        <end position="1027"/>
    </location>
</feature>
<evidence type="ECO:0000256" key="2">
    <source>
        <dbReference type="SAM" id="MobiDB-lite"/>
    </source>
</evidence>
<feature type="coiled-coil region" evidence="1">
    <location>
        <begin position="753"/>
        <end position="829"/>
    </location>
</feature>
<feature type="compositionally biased region" description="Basic and acidic residues" evidence="2">
    <location>
        <begin position="12"/>
        <end position="22"/>
    </location>
</feature>
<keyword evidence="5" id="KW-1185">Reference proteome</keyword>
<gene>
    <name evidence="4" type="ORF">K402DRAFT_408947</name>
</gene>
<feature type="region of interest" description="Disordered" evidence="2">
    <location>
        <begin position="102"/>
        <end position="135"/>
    </location>
</feature>
<feature type="region of interest" description="Disordered" evidence="2">
    <location>
        <begin position="1"/>
        <end position="26"/>
    </location>
</feature>
<dbReference type="Proteomes" id="UP000800041">
    <property type="component" value="Unassembled WGS sequence"/>
</dbReference>
<feature type="region of interest" description="Disordered" evidence="2">
    <location>
        <begin position="706"/>
        <end position="745"/>
    </location>
</feature>
<dbReference type="PANTHER" id="PTHR23159">
    <property type="entry name" value="CENTROSOMAL PROTEIN 2"/>
    <property type="match status" value="1"/>
</dbReference>
<feature type="compositionally biased region" description="Low complexity" evidence="2">
    <location>
        <begin position="258"/>
        <end position="274"/>
    </location>
</feature>
<evidence type="ECO:0000313" key="5">
    <source>
        <dbReference type="Proteomes" id="UP000800041"/>
    </source>
</evidence>
<evidence type="ECO:0000259" key="3">
    <source>
        <dbReference type="Pfam" id="PF24554"/>
    </source>
</evidence>
<feature type="coiled-coil region" evidence="1">
    <location>
        <begin position="1106"/>
        <end position="1161"/>
    </location>
</feature>
<feature type="coiled-coil region" evidence="1">
    <location>
        <begin position="531"/>
        <end position="638"/>
    </location>
</feature>
<feature type="compositionally biased region" description="Low complexity" evidence="2">
    <location>
        <begin position="108"/>
        <end position="135"/>
    </location>
</feature>
<protein>
    <recommendedName>
        <fullName evidence="3">DUF7603 domain-containing protein</fullName>
    </recommendedName>
</protein>
<keyword evidence="1" id="KW-0175">Coiled coil</keyword>
<organism evidence="4 5">
    <name type="scientific">Aulographum hederae CBS 113979</name>
    <dbReference type="NCBI Taxonomy" id="1176131"/>
    <lineage>
        <taxon>Eukaryota</taxon>
        <taxon>Fungi</taxon>
        <taxon>Dikarya</taxon>
        <taxon>Ascomycota</taxon>
        <taxon>Pezizomycotina</taxon>
        <taxon>Dothideomycetes</taxon>
        <taxon>Pleosporomycetidae</taxon>
        <taxon>Aulographales</taxon>
        <taxon>Aulographaceae</taxon>
    </lineage>
</organism>
<feature type="compositionally biased region" description="Polar residues" evidence="2">
    <location>
        <begin position="325"/>
        <end position="350"/>
    </location>
</feature>
<evidence type="ECO:0000256" key="1">
    <source>
        <dbReference type="SAM" id="Coils"/>
    </source>
</evidence>
<dbReference type="InterPro" id="IPR056023">
    <property type="entry name" value="DUF7603"/>
</dbReference>
<reference evidence="4" key="1">
    <citation type="journal article" date="2020" name="Stud. Mycol.">
        <title>101 Dothideomycetes genomes: a test case for predicting lifestyles and emergence of pathogens.</title>
        <authorList>
            <person name="Haridas S."/>
            <person name="Albert R."/>
            <person name="Binder M."/>
            <person name="Bloem J."/>
            <person name="Labutti K."/>
            <person name="Salamov A."/>
            <person name="Andreopoulos B."/>
            <person name="Baker S."/>
            <person name="Barry K."/>
            <person name="Bills G."/>
            <person name="Bluhm B."/>
            <person name="Cannon C."/>
            <person name="Castanera R."/>
            <person name="Culley D."/>
            <person name="Daum C."/>
            <person name="Ezra D."/>
            <person name="Gonzalez J."/>
            <person name="Henrissat B."/>
            <person name="Kuo A."/>
            <person name="Liang C."/>
            <person name="Lipzen A."/>
            <person name="Lutzoni F."/>
            <person name="Magnuson J."/>
            <person name="Mondo S."/>
            <person name="Nolan M."/>
            <person name="Ohm R."/>
            <person name="Pangilinan J."/>
            <person name="Park H.-J."/>
            <person name="Ramirez L."/>
            <person name="Alfaro M."/>
            <person name="Sun H."/>
            <person name="Tritt A."/>
            <person name="Yoshinaga Y."/>
            <person name="Zwiers L.-H."/>
            <person name="Turgeon B."/>
            <person name="Goodwin S."/>
            <person name="Spatafora J."/>
            <person name="Crous P."/>
            <person name="Grigoriev I."/>
        </authorList>
    </citation>
    <scope>NUCLEOTIDE SEQUENCE</scope>
    <source>
        <strain evidence="4">CBS 113979</strain>
    </source>
</reference>
<dbReference type="AlphaFoldDB" id="A0A6G1GIP0"/>
<feature type="compositionally biased region" description="Polar residues" evidence="2">
    <location>
        <begin position="203"/>
        <end position="215"/>
    </location>
</feature>
<feature type="compositionally biased region" description="Basic and acidic residues" evidence="2">
    <location>
        <begin position="239"/>
        <end position="248"/>
    </location>
</feature>
<dbReference type="OrthoDB" id="5395440at2759"/>
<feature type="compositionally biased region" description="Polar residues" evidence="2">
    <location>
        <begin position="714"/>
        <end position="732"/>
    </location>
</feature>